<dbReference type="EMBL" id="FOWW01000003">
    <property type="protein sequence ID" value="SFP80202.1"/>
    <property type="molecule type" value="Genomic_DNA"/>
</dbReference>
<accession>A0A1I5TB15</accession>
<gene>
    <name evidence="2" type="ORF">SAMN05421810_103466</name>
</gene>
<reference evidence="3" key="1">
    <citation type="submission" date="2016-10" db="EMBL/GenBank/DDBJ databases">
        <authorList>
            <person name="Varghese N."/>
            <person name="Submissions S."/>
        </authorList>
    </citation>
    <scope>NUCLEOTIDE SEQUENCE [LARGE SCALE GENOMIC DNA]</scope>
    <source>
        <strain evidence="3">CGMCC 4.5579</strain>
    </source>
</reference>
<feature type="transmembrane region" description="Helical" evidence="1">
    <location>
        <begin position="44"/>
        <end position="66"/>
    </location>
</feature>
<protein>
    <recommendedName>
        <fullName evidence="4">ABC-2 type transport system permease protein</fullName>
    </recommendedName>
</protein>
<sequence length="401" mass="41549">MSARLPGRPWFAGIFTGDTPTLVALFAVGILITAFHRLDFWRDLLLAGSAVPAGAVLGLVMAAWALGSVSLLRRSFVWAEPAALTWLDFADGDRVRTVSGRLWRMWSARLLAIGYVGALLAAVNTLPPVAWHAGAALLVAGAVPVLLAAAGVGWPWSPLRVPVAVRAGRQRLVDGWAERVVRAVAVTFLDPMLMLPAARPVGGRSLRGATVVRLAWLGVLGRARYVGPAVLVAVTVGVAHVALPGLPDAVLVALGGFAALMPFGGGLGELWRSPGLRRWVDGSDRALRVRFAVVIGALAAGWALVLGVVVAALGAPLAGTAWLAVPLAAGTVLRAATRRPLNYANVGATDTPLGQLPVGLAAQAVRGPDLGIVGVLLLAVLPFGWPALVVAAVLTAWCVLF</sequence>
<feature type="transmembrane region" description="Helical" evidence="1">
    <location>
        <begin position="372"/>
        <end position="400"/>
    </location>
</feature>
<name>A0A1I5TB15_9PSEU</name>
<dbReference type="Proteomes" id="UP000198727">
    <property type="component" value="Unassembled WGS sequence"/>
</dbReference>
<keyword evidence="1" id="KW-0472">Membrane</keyword>
<dbReference type="AlphaFoldDB" id="A0A1I5TB15"/>
<organism evidence="2 3">
    <name type="scientific">Amycolatopsis arida</name>
    <dbReference type="NCBI Taxonomy" id="587909"/>
    <lineage>
        <taxon>Bacteria</taxon>
        <taxon>Bacillati</taxon>
        <taxon>Actinomycetota</taxon>
        <taxon>Actinomycetes</taxon>
        <taxon>Pseudonocardiales</taxon>
        <taxon>Pseudonocardiaceae</taxon>
        <taxon>Amycolatopsis</taxon>
    </lineage>
</organism>
<feature type="transmembrane region" description="Helical" evidence="1">
    <location>
        <begin position="223"/>
        <end position="243"/>
    </location>
</feature>
<evidence type="ECO:0000313" key="3">
    <source>
        <dbReference type="Proteomes" id="UP000198727"/>
    </source>
</evidence>
<evidence type="ECO:0000313" key="2">
    <source>
        <dbReference type="EMBL" id="SFP80202.1"/>
    </source>
</evidence>
<feature type="transmembrane region" description="Helical" evidence="1">
    <location>
        <begin position="106"/>
        <end position="123"/>
    </location>
</feature>
<keyword evidence="1" id="KW-1133">Transmembrane helix</keyword>
<proteinExistence type="predicted"/>
<feature type="transmembrane region" description="Helical" evidence="1">
    <location>
        <begin position="291"/>
        <end position="313"/>
    </location>
</feature>
<dbReference type="RefSeq" id="WP_243859441.1">
    <property type="nucleotide sequence ID" value="NZ_FOWW01000003.1"/>
</dbReference>
<evidence type="ECO:0008006" key="4">
    <source>
        <dbReference type="Google" id="ProtNLM"/>
    </source>
</evidence>
<keyword evidence="1" id="KW-0812">Transmembrane</keyword>
<evidence type="ECO:0000256" key="1">
    <source>
        <dbReference type="SAM" id="Phobius"/>
    </source>
</evidence>
<feature type="transmembrane region" description="Helical" evidence="1">
    <location>
        <begin position="249"/>
        <end position="271"/>
    </location>
</feature>
<keyword evidence="3" id="KW-1185">Reference proteome</keyword>
<dbReference type="STRING" id="587909.SAMN05421810_103466"/>
<feature type="transmembrane region" description="Helical" evidence="1">
    <location>
        <begin position="21"/>
        <end position="38"/>
    </location>
</feature>
<feature type="transmembrane region" description="Helical" evidence="1">
    <location>
        <begin position="129"/>
        <end position="150"/>
    </location>
</feature>